<evidence type="ECO:0000256" key="1">
    <source>
        <dbReference type="SAM" id="MobiDB-lite"/>
    </source>
</evidence>
<evidence type="ECO:0000313" key="3">
    <source>
        <dbReference type="Proteomes" id="UP000007576"/>
    </source>
</evidence>
<keyword evidence="3" id="KW-1185">Reference proteome</keyword>
<proteinExistence type="predicted"/>
<feature type="region of interest" description="Disordered" evidence="1">
    <location>
        <begin position="134"/>
        <end position="157"/>
    </location>
</feature>
<reference evidence="2 3" key="1">
    <citation type="journal article" date="2012" name="J. Virol.">
        <title>Closely related archaeal Haloarcula hispanica icosahedral viruses HHIV-2 and SH1 have nonhomologous genes encoding host recognition functions.</title>
        <authorList>
            <person name="Jaakkola S.T."/>
            <person name="Penttinen R.K."/>
            <person name="Vilen S.T."/>
            <person name="Jalasvuori M."/>
            <person name="Ronnholm G."/>
            <person name="Bamford J.K."/>
            <person name="Bamford D.H."/>
            <person name="Oksanen H.M."/>
        </authorList>
    </citation>
    <scope>NUCLEOTIDE SEQUENCE [LARGE SCALE GENOMIC DNA]</scope>
</reference>
<dbReference type="OrthoDB" id="15100at10239"/>
<name>H9AZY6_9VIRU</name>
<sequence length="157" mass="18352">MSDRPDRDYESRITVDLDGDKYTHGQFDLKATQIWHNLQDSADHVDVHVSSSGLGMHFVAWFEQDLQFAEEVALRRASGDDPRRIWMDCQRWLNGLYTDVLFESKDTRRFDKERGFATVYEALAFINEYRSDDHERVKSVAQDGHRGDPELARRADL</sequence>
<dbReference type="KEGG" id="vg:14517161"/>
<organism evidence="2 3">
    <name type="scientific">Haloarcula hispanica icosahedral virus 2</name>
    <dbReference type="NCBI Taxonomy" id="1154689"/>
    <lineage>
        <taxon>Viruses</taxon>
        <taxon>Singelaviria</taxon>
        <taxon>Helvetiavirae</taxon>
        <taxon>Dividoviricota</taxon>
        <taxon>Laserviricetes</taxon>
        <taxon>Halopanivirales</taxon>
        <taxon>Sphaerolipoviridae</taxon>
        <taxon>Alphasphaerolipovirus</taxon>
        <taxon>Alphasphaerolipovirus helsinkii</taxon>
    </lineage>
</organism>
<evidence type="ECO:0000313" key="2">
    <source>
        <dbReference type="EMBL" id="AFD02311.1"/>
    </source>
</evidence>
<dbReference type="Proteomes" id="UP000007576">
    <property type="component" value="Segment"/>
</dbReference>
<accession>H9AZY6</accession>
<dbReference type="RefSeq" id="YP_005352816.1">
    <property type="nucleotide sequence ID" value="NC_016989.1"/>
</dbReference>
<dbReference type="EMBL" id="JN968479">
    <property type="protein sequence ID" value="AFD02311.1"/>
    <property type="molecule type" value="Genomic_DNA"/>
</dbReference>
<protein>
    <submittedName>
        <fullName evidence="2">Uncharacterized protein</fullName>
    </submittedName>
</protein>
<dbReference type="GeneID" id="14517161"/>